<dbReference type="InterPro" id="IPR006638">
    <property type="entry name" value="Elp3/MiaA/NifB-like_rSAM"/>
</dbReference>
<dbReference type="GO" id="GO:0003824">
    <property type="term" value="F:catalytic activity"/>
    <property type="evidence" value="ECO:0007669"/>
    <property type="project" value="InterPro"/>
</dbReference>
<dbReference type="PANTHER" id="PTHR13932:SF5">
    <property type="entry name" value="RADICAL S-ADENOSYL METHIONINE DOMAIN-CONTAINING PROTEIN 1, MITOCHONDRIAL"/>
    <property type="match status" value="1"/>
</dbReference>
<dbReference type="Gene3D" id="3.80.30.20">
    <property type="entry name" value="tm_1862 like domain"/>
    <property type="match status" value="1"/>
</dbReference>
<feature type="domain" description="Radical SAM core" evidence="1">
    <location>
        <begin position="29"/>
        <end position="270"/>
    </location>
</feature>
<comment type="caution">
    <text evidence="2">The sequence shown here is derived from an EMBL/GenBank/DDBJ whole genome shotgun (WGS) entry which is preliminary data.</text>
</comment>
<dbReference type="EMBL" id="LKBA01000026">
    <property type="protein sequence ID" value="KPN61557.1"/>
    <property type="molecule type" value="Genomic_DNA"/>
</dbReference>
<keyword evidence="3" id="KW-1185">Reference proteome</keyword>
<protein>
    <recommendedName>
        <fullName evidence="1">Radical SAM core domain-containing protein</fullName>
    </recommendedName>
</protein>
<dbReference type="SUPFAM" id="SSF102114">
    <property type="entry name" value="Radical SAM enzymes"/>
    <property type="match status" value="1"/>
</dbReference>
<dbReference type="InterPro" id="IPR007197">
    <property type="entry name" value="rSAM"/>
</dbReference>
<dbReference type="InterPro" id="IPR023404">
    <property type="entry name" value="rSAM_horseshoe"/>
</dbReference>
<reference evidence="2 3" key="1">
    <citation type="submission" date="2015-09" db="EMBL/GenBank/DDBJ databases">
        <title>Draft genome sequence of Aliiroseovarius crassostreae CV919-312TSm, the causative agent of Roseovarius Oyster Disease (formerly Juvenile Oyster Disease).</title>
        <authorList>
            <person name="Kessner L."/>
            <person name="Spinard E."/>
            <person name="Nelson D."/>
        </authorList>
    </citation>
    <scope>NUCLEOTIDE SEQUENCE [LARGE SCALE GENOMIC DNA]</scope>
    <source>
        <strain evidence="2 3">CV919-312</strain>
        <plasmid evidence="2 3">unnamed</plasmid>
    </source>
</reference>
<dbReference type="Pfam" id="PF04055">
    <property type="entry name" value="Radical_SAM"/>
    <property type="match status" value="1"/>
</dbReference>
<dbReference type="AlphaFoldDB" id="A0A0P7HY93"/>
<dbReference type="SFLD" id="SFLDS00029">
    <property type="entry name" value="Radical_SAM"/>
    <property type="match status" value="1"/>
</dbReference>
<organism evidence="2 3">
    <name type="scientific">Aliiroseovarius crassostreae</name>
    <dbReference type="NCBI Taxonomy" id="154981"/>
    <lineage>
        <taxon>Bacteria</taxon>
        <taxon>Pseudomonadati</taxon>
        <taxon>Pseudomonadota</taxon>
        <taxon>Alphaproteobacteria</taxon>
        <taxon>Rhodobacterales</taxon>
        <taxon>Paracoccaceae</taxon>
        <taxon>Aliiroseovarius</taxon>
    </lineage>
</organism>
<dbReference type="PANTHER" id="PTHR13932">
    <property type="entry name" value="COPROPORPHYRINIGEN III OXIDASE"/>
    <property type="match status" value="1"/>
</dbReference>
<proteinExistence type="predicted"/>
<accession>A0A0P7HY93</accession>
<evidence type="ECO:0000259" key="1">
    <source>
        <dbReference type="PROSITE" id="PS51918"/>
    </source>
</evidence>
<evidence type="ECO:0000313" key="2">
    <source>
        <dbReference type="EMBL" id="KPN61557.1"/>
    </source>
</evidence>
<dbReference type="SMART" id="SM00729">
    <property type="entry name" value="Elp3"/>
    <property type="match status" value="1"/>
</dbReference>
<dbReference type="GO" id="GO:0051539">
    <property type="term" value="F:4 iron, 4 sulfur cluster binding"/>
    <property type="evidence" value="ECO:0007669"/>
    <property type="project" value="TreeGrafter"/>
</dbReference>
<dbReference type="SFLD" id="SFLDG01065">
    <property type="entry name" value="anaerobic_coproporphyrinogen-I"/>
    <property type="match status" value="1"/>
</dbReference>
<gene>
    <name evidence="2" type="ORF">AKJ29_18415</name>
</gene>
<name>A0A0P7HY93_9RHOB</name>
<keyword evidence="2" id="KW-0614">Plasmid</keyword>
<sequence>MPFILYPPDMYDVSDPELQTELETSLDLTTDGTDFVMYLSVPYCRVRCKACPYFVDLLPKNADKKADLMDRYVDALVLDLKRHAATERWGNATLRGVYIGGGTGSLLEIHHMDKVLSTLSRYFRLADDCEITLEGNAEDFTPEKADYVAKSIINRVSLGAQSFQPKVLKTVGSPHQANQTTEAIRMLQDAGLEHISLDMMYNMPDHTVEDWRKDFAVIRELGIKHLTTYLYRVTPGTQQEKLIQAGKVSPVADPESDEVHQMQAMIAEFAKQAGMNNYMLEHYAEPGYESKYNRYTMRECVDALGVGAGAYSFINQRRTGTSKDVDGYIAAVENCDPTFTTASIQLTPLMSRQRYIIFNLLYYRIDKDHYAKTWGNDLVEDFPDILQGLLDDRLMRDEGDAYVVTELGRAWLQNIMLEFFDESMWENSVALQQQQSSWAMNDHMITLGASKKTHWLEKA</sequence>
<dbReference type="GO" id="GO:0006779">
    <property type="term" value="P:porphyrin-containing compound biosynthetic process"/>
    <property type="evidence" value="ECO:0007669"/>
    <property type="project" value="TreeGrafter"/>
</dbReference>
<dbReference type="GO" id="GO:0005737">
    <property type="term" value="C:cytoplasm"/>
    <property type="evidence" value="ECO:0007669"/>
    <property type="project" value="TreeGrafter"/>
</dbReference>
<geneLocation type="plasmid" evidence="2 3">
    <name>unnamed</name>
</geneLocation>
<dbReference type="InterPro" id="IPR034505">
    <property type="entry name" value="Coproporphyrinogen-III_oxidase"/>
</dbReference>
<dbReference type="InterPro" id="IPR058240">
    <property type="entry name" value="rSAM_sf"/>
</dbReference>
<dbReference type="Proteomes" id="UP000050471">
    <property type="component" value="Plasmid unnamed"/>
</dbReference>
<evidence type="ECO:0000313" key="3">
    <source>
        <dbReference type="Proteomes" id="UP000050471"/>
    </source>
</evidence>
<dbReference type="PROSITE" id="PS51918">
    <property type="entry name" value="RADICAL_SAM"/>
    <property type="match status" value="1"/>
</dbReference>